<gene>
    <name evidence="1" type="ORF">DSO57_1007741</name>
</gene>
<comment type="caution">
    <text evidence="1">The sequence shown here is derived from an EMBL/GenBank/DDBJ whole genome shotgun (WGS) entry which is preliminary data.</text>
</comment>
<evidence type="ECO:0000313" key="1">
    <source>
        <dbReference type="EMBL" id="KAJ9074320.1"/>
    </source>
</evidence>
<organism evidence="1 2">
    <name type="scientific">Entomophthora muscae</name>
    <dbReference type="NCBI Taxonomy" id="34485"/>
    <lineage>
        <taxon>Eukaryota</taxon>
        <taxon>Fungi</taxon>
        <taxon>Fungi incertae sedis</taxon>
        <taxon>Zoopagomycota</taxon>
        <taxon>Entomophthoromycotina</taxon>
        <taxon>Entomophthoromycetes</taxon>
        <taxon>Entomophthorales</taxon>
        <taxon>Entomophthoraceae</taxon>
        <taxon>Entomophthora</taxon>
    </lineage>
</organism>
<sequence>MWARCILVMVTIWRELDTGLSIGSRQHRGDAPADMVEEEKEYVPRQTQPVAISKRVTCSSSQHYACHGTRISVEVPSRCIPQTVTKDISNHNLTSKEEVDVSEKSNKAEEGSPSDNSDQ</sequence>
<accession>A0ACC2THZ4</accession>
<dbReference type="EMBL" id="QTSX02002863">
    <property type="protein sequence ID" value="KAJ9074320.1"/>
    <property type="molecule type" value="Genomic_DNA"/>
</dbReference>
<keyword evidence="2" id="KW-1185">Reference proteome</keyword>
<proteinExistence type="predicted"/>
<name>A0ACC2THZ4_9FUNG</name>
<reference evidence="1" key="1">
    <citation type="submission" date="2022-04" db="EMBL/GenBank/DDBJ databases">
        <title>Genome of the entomopathogenic fungus Entomophthora muscae.</title>
        <authorList>
            <person name="Elya C."/>
            <person name="Lovett B.R."/>
            <person name="Lee E."/>
            <person name="Macias A.M."/>
            <person name="Hajek A.E."/>
            <person name="De Bivort B.L."/>
            <person name="Kasson M.T."/>
            <person name="De Fine Licht H.H."/>
            <person name="Stajich J.E."/>
        </authorList>
    </citation>
    <scope>NUCLEOTIDE SEQUENCE</scope>
    <source>
        <strain evidence="1">Berkeley</strain>
    </source>
</reference>
<evidence type="ECO:0000313" key="2">
    <source>
        <dbReference type="Proteomes" id="UP001165960"/>
    </source>
</evidence>
<protein>
    <submittedName>
        <fullName evidence="1">Uncharacterized protein</fullName>
    </submittedName>
</protein>
<dbReference type="Proteomes" id="UP001165960">
    <property type="component" value="Unassembled WGS sequence"/>
</dbReference>